<protein>
    <recommendedName>
        <fullName evidence="5">ABC transporter permease</fullName>
    </recommendedName>
</protein>
<organism evidence="3 4">
    <name type="scientific">Methylobacterium crusticola</name>
    <dbReference type="NCBI Taxonomy" id="1697972"/>
    <lineage>
        <taxon>Bacteria</taxon>
        <taxon>Pseudomonadati</taxon>
        <taxon>Pseudomonadota</taxon>
        <taxon>Alphaproteobacteria</taxon>
        <taxon>Hyphomicrobiales</taxon>
        <taxon>Methylobacteriaceae</taxon>
        <taxon>Methylobacterium</taxon>
    </lineage>
</organism>
<reference evidence="3" key="2">
    <citation type="submission" date="2021-08" db="EMBL/GenBank/DDBJ databases">
        <authorList>
            <person name="Tani A."/>
            <person name="Ola A."/>
            <person name="Ogura Y."/>
            <person name="Katsura K."/>
            <person name="Hayashi T."/>
        </authorList>
    </citation>
    <scope>NUCLEOTIDE SEQUENCE</scope>
    <source>
        <strain evidence="3">KCTC 52305</strain>
    </source>
</reference>
<dbReference type="RefSeq" id="WP_128560715.1">
    <property type="nucleotide sequence ID" value="NZ_BPQH01000012.1"/>
</dbReference>
<reference evidence="3" key="1">
    <citation type="journal article" date="2021" name="Front. Microbiol.">
        <title>Comprehensive Comparative Genomics and Phenotyping of Methylobacterium Species.</title>
        <authorList>
            <person name="Alessa O."/>
            <person name="Ogura Y."/>
            <person name="Fujitani Y."/>
            <person name="Takami H."/>
            <person name="Hayashi T."/>
            <person name="Sahin N."/>
            <person name="Tani A."/>
        </authorList>
    </citation>
    <scope>NUCLEOTIDE SEQUENCE</scope>
    <source>
        <strain evidence="3">KCTC 52305</strain>
    </source>
</reference>
<evidence type="ECO:0008006" key="5">
    <source>
        <dbReference type="Google" id="ProtNLM"/>
    </source>
</evidence>
<name>A0ABQ4R1B2_9HYPH</name>
<keyword evidence="4" id="KW-1185">Reference proteome</keyword>
<gene>
    <name evidence="3" type="ORF">OPKNFCMD_4010</name>
</gene>
<feature type="region of interest" description="Disordered" evidence="1">
    <location>
        <begin position="1"/>
        <end position="21"/>
    </location>
</feature>
<keyword evidence="2" id="KW-0812">Transmembrane</keyword>
<dbReference type="Proteomes" id="UP001055167">
    <property type="component" value="Unassembled WGS sequence"/>
</dbReference>
<dbReference type="EMBL" id="BPQH01000012">
    <property type="protein sequence ID" value="GJD51257.1"/>
    <property type="molecule type" value="Genomic_DNA"/>
</dbReference>
<evidence type="ECO:0000256" key="1">
    <source>
        <dbReference type="SAM" id="MobiDB-lite"/>
    </source>
</evidence>
<feature type="transmembrane region" description="Helical" evidence="2">
    <location>
        <begin position="46"/>
        <end position="66"/>
    </location>
</feature>
<comment type="caution">
    <text evidence="3">The sequence shown here is derived from an EMBL/GenBank/DDBJ whole genome shotgun (WGS) entry which is preliminary data.</text>
</comment>
<evidence type="ECO:0000313" key="3">
    <source>
        <dbReference type="EMBL" id="GJD51257.1"/>
    </source>
</evidence>
<proteinExistence type="predicted"/>
<keyword evidence="2" id="KW-1133">Transmembrane helix</keyword>
<evidence type="ECO:0000256" key="2">
    <source>
        <dbReference type="SAM" id="Phobius"/>
    </source>
</evidence>
<evidence type="ECO:0000313" key="4">
    <source>
        <dbReference type="Proteomes" id="UP001055167"/>
    </source>
</evidence>
<accession>A0ABQ4R1B2</accession>
<keyword evidence="2" id="KW-0472">Membrane</keyword>
<sequence length="77" mass="8089">MLPRSTDPAAGLAESAAPHPEEMTATVDLRVREFVVLKASARATPAGLVAVAVLVTAILAPAAWLARTRSRDRARLS</sequence>